<evidence type="ECO:0000313" key="2">
    <source>
        <dbReference type="Proteomes" id="UP001153365"/>
    </source>
</evidence>
<gene>
    <name evidence="1" type="ORF">PPACK8108_LOCUS7377</name>
</gene>
<dbReference type="EMBL" id="CALTRL010001456">
    <property type="protein sequence ID" value="CAH7672557.1"/>
    <property type="molecule type" value="Genomic_DNA"/>
</dbReference>
<evidence type="ECO:0000313" key="1">
    <source>
        <dbReference type="EMBL" id="CAH7672557.1"/>
    </source>
</evidence>
<protein>
    <submittedName>
        <fullName evidence="1">Uncharacterized protein</fullName>
    </submittedName>
</protein>
<accession>A0AAV0AW34</accession>
<dbReference type="Proteomes" id="UP001153365">
    <property type="component" value="Unassembled WGS sequence"/>
</dbReference>
<name>A0AAV0AW34_PHAPC</name>
<keyword evidence="2" id="KW-1185">Reference proteome</keyword>
<organism evidence="1 2">
    <name type="scientific">Phakopsora pachyrhizi</name>
    <name type="common">Asian soybean rust disease fungus</name>
    <dbReference type="NCBI Taxonomy" id="170000"/>
    <lineage>
        <taxon>Eukaryota</taxon>
        <taxon>Fungi</taxon>
        <taxon>Dikarya</taxon>
        <taxon>Basidiomycota</taxon>
        <taxon>Pucciniomycotina</taxon>
        <taxon>Pucciniomycetes</taxon>
        <taxon>Pucciniales</taxon>
        <taxon>Phakopsoraceae</taxon>
        <taxon>Phakopsora</taxon>
    </lineage>
</organism>
<sequence>MYLIDSRLKSDGTCGCTLRRIPLVLVILGSGVISLPPTPKRHLKGQAQSKYCRIKPIDAEC</sequence>
<reference evidence="1" key="1">
    <citation type="submission" date="2022-06" db="EMBL/GenBank/DDBJ databases">
        <authorList>
            <consortium name="SYNGENTA / RWTH Aachen University"/>
        </authorList>
    </citation>
    <scope>NUCLEOTIDE SEQUENCE</scope>
</reference>
<proteinExistence type="predicted"/>
<dbReference type="AlphaFoldDB" id="A0AAV0AW34"/>
<comment type="caution">
    <text evidence="1">The sequence shown here is derived from an EMBL/GenBank/DDBJ whole genome shotgun (WGS) entry which is preliminary data.</text>
</comment>